<dbReference type="Pfam" id="PF21722">
    <property type="entry name" value="Gly_rich_2"/>
    <property type="match status" value="1"/>
</dbReference>
<feature type="region of interest" description="Disordered" evidence="1">
    <location>
        <begin position="1"/>
        <end position="20"/>
    </location>
</feature>
<feature type="region of interest" description="Disordered" evidence="1">
    <location>
        <begin position="578"/>
        <end position="602"/>
    </location>
</feature>
<feature type="compositionally biased region" description="Low complexity" evidence="1">
    <location>
        <begin position="152"/>
        <end position="191"/>
    </location>
</feature>
<keyword evidence="2" id="KW-0472">Membrane</keyword>
<name>A0A6J7KJK5_9ZZZZ</name>
<feature type="domain" description="Cadherin-like beta-sandwich-like" evidence="3">
    <location>
        <begin position="386"/>
        <end position="475"/>
    </location>
</feature>
<dbReference type="InterPro" id="IPR036737">
    <property type="entry name" value="OmpA-like_sf"/>
</dbReference>
<dbReference type="InterPro" id="IPR049304">
    <property type="entry name" value="Gly_rich_dom"/>
</dbReference>
<reference evidence="5" key="1">
    <citation type="submission" date="2020-05" db="EMBL/GenBank/DDBJ databases">
        <authorList>
            <person name="Chiriac C."/>
            <person name="Salcher M."/>
            <person name="Ghai R."/>
            <person name="Kavagutti S V."/>
        </authorList>
    </citation>
    <scope>NUCLEOTIDE SEQUENCE</scope>
</reference>
<evidence type="ECO:0000256" key="1">
    <source>
        <dbReference type="SAM" id="MobiDB-lite"/>
    </source>
</evidence>
<feature type="region of interest" description="Disordered" evidence="1">
    <location>
        <begin position="147"/>
        <end position="224"/>
    </location>
</feature>
<dbReference type="Gene3D" id="2.60.40.10">
    <property type="entry name" value="Immunoglobulins"/>
    <property type="match status" value="1"/>
</dbReference>
<feature type="compositionally biased region" description="Gly residues" evidence="1">
    <location>
        <begin position="233"/>
        <end position="243"/>
    </location>
</feature>
<dbReference type="InterPro" id="IPR025883">
    <property type="entry name" value="Cadherin-like_domain"/>
</dbReference>
<keyword evidence="2" id="KW-0812">Transmembrane</keyword>
<feature type="domain" description="Cadherin-like beta-sandwich-like" evidence="3">
    <location>
        <begin position="485"/>
        <end position="575"/>
    </location>
</feature>
<feature type="region of interest" description="Disordered" evidence="1">
    <location>
        <begin position="298"/>
        <end position="321"/>
    </location>
</feature>
<dbReference type="Pfam" id="PF12733">
    <property type="entry name" value="Cadherin-like"/>
    <property type="match status" value="2"/>
</dbReference>
<feature type="compositionally biased region" description="Gly residues" evidence="1">
    <location>
        <begin position="578"/>
        <end position="590"/>
    </location>
</feature>
<feature type="region of interest" description="Disordered" evidence="1">
    <location>
        <begin position="230"/>
        <end position="249"/>
    </location>
</feature>
<accession>A0A6J7KJK5</accession>
<proteinExistence type="predicted"/>
<keyword evidence="2" id="KW-1133">Transmembrane helix</keyword>
<dbReference type="EMBL" id="CAFBNE010000056">
    <property type="protein sequence ID" value="CAB4954983.1"/>
    <property type="molecule type" value="Genomic_DNA"/>
</dbReference>
<feature type="compositionally biased region" description="Low complexity" evidence="1">
    <location>
        <begin position="591"/>
        <end position="602"/>
    </location>
</feature>
<organism evidence="5">
    <name type="scientific">freshwater metagenome</name>
    <dbReference type="NCBI Taxonomy" id="449393"/>
    <lineage>
        <taxon>unclassified sequences</taxon>
        <taxon>metagenomes</taxon>
        <taxon>ecological metagenomes</taxon>
    </lineage>
</organism>
<evidence type="ECO:0000259" key="4">
    <source>
        <dbReference type="Pfam" id="PF21722"/>
    </source>
</evidence>
<protein>
    <submittedName>
        <fullName evidence="5">Unannotated protein</fullName>
    </submittedName>
</protein>
<dbReference type="InterPro" id="IPR013783">
    <property type="entry name" value="Ig-like_fold"/>
</dbReference>
<feature type="compositionally biased region" description="Polar residues" evidence="1">
    <location>
        <begin position="192"/>
        <end position="204"/>
    </location>
</feature>
<evidence type="ECO:0000256" key="2">
    <source>
        <dbReference type="SAM" id="Phobius"/>
    </source>
</evidence>
<dbReference type="AlphaFoldDB" id="A0A6J7KJK5"/>
<dbReference type="Gene3D" id="3.30.1330.60">
    <property type="entry name" value="OmpA-like domain"/>
    <property type="match status" value="1"/>
</dbReference>
<feature type="transmembrane region" description="Helical" evidence="2">
    <location>
        <begin position="29"/>
        <end position="50"/>
    </location>
</feature>
<feature type="compositionally biased region" description="Polar residues" evidence="1">
    <location>
        <begin position="1"/>
        <end position="11"/>
    </location>
</feature>
<feature type="domain" description="Glycine-rich" evidence="4">
    <location>
        <begin position="83"/>
        <end position="374"/>
    </location>
</feature>
<gene>
    <name evidence="5" type="ORF">UFOPK3772_01795</name>
</gene>
<evidence type="ECO:0000313" key="5">
    <source>
        <dbReference type="EMBL" id="CAB4954983.1"/>
    </source>
</evidence>
<evidence type="ECO:0000259" key="3">
    <source>
        <dbReference type="Pfam" id="PF12733"/>
    </source>
</evidence>
<sequence length="894" mass="85180">MTANQRVQDPSDTGIPRSHHLSSIRPRRITAFAVASVVAAATLIVGAPFAPAVADPCNAIDPGAALAPSSSTTCVHSFAASGSWTVPVGVTSVDVLAVGGGGGGGGSYWESAFYFGAGAGGGGGQVKTQGSNSVTAGSSLTIVIGTGGAGGPAQTTSAAGTGTRGGTTSMTNGTWTASAAGGKGGANAQQAESLSGGNNGGNDQSPSSGGAGNSGAGSYSWPSPSGAVPGNVVGAGGGGGGATAAGSGATRSIPSPLTFGTSAGGNGGAGSNQASNYAAGILGIGGGGGAISQGASANGVATAGSGDTVRSSGTGGTTTVNRSVTPVAYAATASLDGSTNTGGGGGGAALAISGSSVASAAGATGGSGLVVVRYSPSVAFSDTTLSSLALSAGSLTPAFASGTTSYTASASYAVASTTVTPTVAQPSSTVTVNGTTVVSGSASSSIPLTVGTNTVTVVVTAQNASTRTYTVTVTRGAAATNATLSNLALAAGSLSPSFSSGTTSYASSVVNASASTTVTPTVADANATVTVNGTTVASAATSAAISLAEGSNMITVLVTAEDGTTTQAYSVTVTRASAGGGGSGSGGGGSSAPAPTSTTETPASLIVTPSGPLQPVIEAATMSVSPGSAVVLVGGVPTTSTVAPTSRRDGVQVSGDGWTLDLAGTLPNGTPAPLDTNGTMRVVQGNGLAASGAGFAPNTEASIYVFPASPTRSAVRSSREGSNVPESAPLLLGNLTVGIDGTFAGTVPVPDTLSPGDFVAQVNGYTPAFQVRSASVGLIVTAERTRVVRKVRTTITFAAESSALGSVATARLARLVRSLPRGATRVTIQSIGYVQPSQNTSNDISLSTARAKNAMLAMRSDGLRGQAYVSGRGQAPEPGPVGRRVVVVVAYTLT</sequence>